<dbReference type="EMBL" id="NWSH01003112">
    <property type="protein sequence ID" value="PCG66921.1"/>
    <property type="molecule type" value="Genomic_DNA"/>
</dbReference>
<proteinExistence type="predicted"/>
<keyword evidence="6 9" id="KW-1133">Transmembrane helix</keyword>
<evidence type="ECO:0000313" key="10">
    <source>
        <dbReference type="EMBL" id="PCG66921.1"/>
    </source>
</evidence>
<evidence type="ECO:0000256" key="3">
    <source>
        <dbReference type="ARBA" id="ARBA00022490"/>
    </source>
</evidence>
<feature type="transmembrane region" description="Helical" evidence="9">
    <location>
        <begin position="60"/>
        <end position="77"/>
    </location>
</feature>
<keyword evidence="8 9" id="KW-0472">Membrane</keyword>
<protein>
    <submittedName>
        <fullName evidence="10">Uncharacterized protein</fullName>
    </submittedName>
</protein>
<keyword evidence="4 9" id="KW-0812">Transmembrane</keyword>
<dbReference type="PANTHER" id="PTHR35259:SF1">
    <property type="entry name" value="BOMBESIN RECEPTOR-ACTIVATED PROTEIN C6ORF89"/>
    <property type="match status" value="1"/>
</dbReference>
<dbReference type="GO" id="GO:0000139">
    <property type="term" value="C:Golgi membrane"/>
    <property type="evidence" value="ECO:0007669"/>
    <property type="project" value="UniProtKB-SubCell"/>
</dbReference>
<evidence type="ECO:0000256" key="1">
    <source>
        <dbReference type="ARBA" id="ARBA00004323"/>
    </source>
</evidence>
<gene>
    <name evidence="10" type="ORF">B5V51_7079</name>
</gene>
<organism evidence="10">
    <name type="scientific">Heliothis virescens</name>
    <name type="common">Tobacco budworm moth</name>
    <dbReference type="NCBI Taxonomy" id="7102"/>
    <lineage>
        <taxon>Eukaryota</taxon>
        <taxon>Metazoa</taxon>
        <taxon>Ecdysozoa</taxon>
        <taxon>Arthropoda</taxon>
        <taxon>Hexapoda</taxon>
        <taxon>Insecta</taxon>
        <taxon>Pterygota</taxon>
        <taxon>Neoptera</taxon>
        <taxon>Endopterygota</taxon>
        <taxon>Lepidoptera</taxon>
        <taxon>Glossata</taxon>
        <taxon>Ditrysia</taxon>
        <taxon>Noctuoidea</taxon>
        <taxon>Noctuidae</taxon>
        <taxon>Heliothinae</taxon>
        <taxon>Heliothis</taxon>
    </lineage>
</organism>
<keyword evidence="3" id="KW-0963">Cytoplasm</keyword>
<reference evidence="10" key="1">
    <citation type="submission" date="2017-09" db="EMBL/GenBank/DDBJ databases">
        <title>Contemporary evolution of a Lepidopteran species, Heliothis virescens, in response to modern agricultural practices.</title>
        <authorList>
            <person name="Fritz M.L."/>
            <person name="Deyonke A.M."/>
            <person name="Papanicolaou A."/>
            <person name="Micinski S."/>
            <person name="Westbrook J."/>
            <person name="Gould F."/>
        </authorList>
    </citation>
    <scope>NUCLEOTIDE SEQUENCE [LARGE SCALE GENOMIC DNA]</scope>
    <source>
        <strain evidence="10">HvINT-</strain>
        <tissue evidence="10">Whole body</tissue>
    </source>
</reference>
<evidence type="ECO:0000256" key="2">
    <source>
        <dbReference type="ARBA" id="ARBA00004496"/>
    </source>
</evidence>
<dbReference type="InterPro" id="IPR038757">
    <property type="entry name" value="BRAP"/>
</dbReference>
<dbReference type="AlphaFoldDB" id="A0A2A4J4K0"/>
<sequence length="335" mass="38933">MSNQEIIQDYSNSIKNIKKQCTDAGMSEEEFKRMYFKSLKSLENTGCPETNAPRRATTKFRILLLVTIIGVCAVYNYESIYSSIVCNLQEYIYPGLKLLRKISIPFISLFPSLTDYYHETCLIQNPYFSVVDMDCWPCSTVNNVREVTDPKPVSQQQTAPFIYETDQPVIDMESLKTMYLRNKDIFNKESPKILTNNKYYISPHDLFIDGPSGDKSFYIWKFNNMNVAKVLRQIVPRPKVVPKFGQSTERFIIIDTSQNTFSIPDTECSFSFLLALSGSREIHLVPAEECKHQCKSLKVDLKETYLLWYNWWYWRPTVQHSMGNNTFIAHVGSYC</sequence>
<keyword evidence="7" id="KW-0333">Golgi apparatus</keyword>
<evidence type="ECO:0000256" key="9">
    <source>
        <dbReference type="SAM" id="Phobius"/>
    </source>
</evidence>
<evidence type="ECO:0000256" key="7">
    <source>
        <dbReference type="ARBA" id="ARBA00023034"/>
    </source>
</evidence>
<evidence type="ECO:0000256" key="4">
    <source>
        <dbReference type="ARBA" id="ARBA00022692"/>
    </source>
</evidence>
<comment type="subcellular location">
    <subcellularLocation>
        <location evidence="2">Cytoplasm</location>
    </subcellularLocation>
    <subcellularLocation>
        <location evidence="1">Golgi apparatus membrane</location>
        <topology evidence="1">Single-pass type II membrane protein</topology>
    </subcellularLocation>
</comment>
<accession>A0A2A4J4K0</accession>
<evidence type="ECO:0000256" key="8">
    <source>
        <dbReference type="ARBA" id="ARBA00023136"/>
    </source>
</evidence>
<comment type="caution">
    <text evidence="10">The sequence shown here is derived from an EMBL/GenBank/DDBJ whole genome shotgun (WGS) entry which is preliminary data.</text>
</comment>
<keyword evidence="5" id="KW-0735">Signal-anchor</keyword>
<evidence type="ECO:0000256" key="5">
    <source>
        <dbReference type="ARBA" id="ARBA00022968"/>
    </source>
</evidence>
<evidence type="ECO:0000256" key="6">
    <source>
        <dbReference type="ARBA" id="ARBA00022989"/>
    </source>
</evidence>
<name>A0A2A4J4K0_HELVI</name>
<dbReference type="PANTHER" id="PTHR35259">
    <property type="entry name" value="BOMBESIN RECEPTOR-ACTIVATED PROTEIN C6ORF89"/>
    <property type="match status" value="1"/>
</dbReference>